<dbReference type="Proteomes" id="UP001202961">
    <property type="component" value="Unassembled WGS sequence"/>
</dbReference>
<organism evidence="1 2">
    <name type="scientific">Aporhodopirellula aestuarii</name>
    <dbReference type="NCBI Taxonomy" id="2950107"/>
    <lineage>
        <taxon>Bacteria</taxon>
        <taxon>Pseudomonadati</taxon>
        <taxon>Planctomycetota</taxon>
        <taxon>Planctomycetia</taxon>
        <taxon>Pirellulales</taxon>
        <taxon>Pirellulaceae</taxon>
        <taxon>Aporhodopirellula</taxon>
    </lineage>
</organism>
<dbReference type="InterPro" id="IPR008514">
    <property type="entry name" value="T6SS_Hcp"/>
</dbReference>
<dbReference type="Pfam" id="PF05638">
    <property type="entry name" value="T6SS_HCP"/>
    <property type="match status" value="1"/>
</dbReference>
<reference evidence="1 2" key="1">
    <citation type="journal article" date="2022" name="Syst. Appl. Microbiol.">
        <title>Rhodopirellula aestuarii sp. nov., a novel member of the genus Rhodopirellula isolated from brackish sediments collected in the Tagus River estuary, Portugal.</title>
        <authorList>
            <person name="Vitorino I.R."/>
            <person name="Klimek D."/>
            <person name="Calusinska M."/>
            <person name="Lobo-da-Cunha A."/>
            <person name="Vasconcelos V."/>
            <person name="Lage O.M."/>
        </authorList>
    </citation>
    <scope>NUCLEOTIDE SEQUENCE [LARGE SCALE GENOMIC DNA]</scope>
    <source>
        <strain evidence="1 2">ICT_H3.1</strain>
    </source>
</reference>
<dbReference type="SUPFAM" id="SSF141452">
    <property type="entry name" value="Hcp1-like"/>
    <property type="match status" value="1"/>
</dbReference>
<gene>
    <name evidence="1" type="ORF">NB063_04500</name>
</gene>
<evidence type="ECO:0000313" key="2">
    <source>
        <dbReference type="Proteomes" id="UP001202961"/>
    </source>
</evidence>
<dbReference type="RefSeq" id="WP_250927549.1">
    <property type="nucleotide sequence ID" value="NZ_JAMQBK010000014.1"/>
</dbReference>
<dbReference type="InterPro" id="IPR036624">
    <property type="entry name" value="Hcp1-lik_sf"/>
</dbReference>
<accession>A0ABT0U072</accession>
<sequence>MIVARITDKMRNSKTPGSVMLDGYESWFPLSDANFSFSFGSTAKTPDYKKIASLNTEAEVRKELTGTTAVGSGKAENTVSCSKFVDVATSALMYLSVFDKLKIESNSRDDLAAEIHFVEASSAFAKEANKSKVAVTAYMKVALEDVVVDSWSLSGSSDDRPTESFSLKFDKFAIQYAQIDEKGNFRPSNAKGFSQEELKDWIPSSWKGKRS</sequence>
<proteinExistence type="predicted"/>
<comment type="caution">
    <text evidence="1">The sequence shown here is derived from an EMBL/GenBank/DDBJ whole genome shotgun (WGS) entry which is preliminary data.</text>
</comment>
<protein>
    <submittedName>
        <fullName evidence="1">Type VI secretion system tube protein Hcp</fullName>
    </submittedName>
</protein>
<dbReference type="EMBL" id="JAMQBK010000014">
    <property type="protein sequence ID" value="MCM2369878.1"/>
    <property type="molecule type" value="Genomic_DNA"/>
</dbReference>
<evidence type="ECO:0000313" key="1">
    <source>
        <dbReference type="EMBL" id="MCM2369878.1"/>
    </source>
</evidence>
<name>A0ABT0U072_9BACT</name>
<keyword evidence="2" id="KW-1185">Reference proteome</keyword>
<dbReference type="Gene3D" id="2.30.110.20">
    <property type="entry name" value="Hcp1-like"/>
    <property type="match status" value="1"/>
</dbReference>